<feature type="compositionally biased region" description="Low complexity" evidence="4">
    <location>
        <begin position="475"/>
        <end position="508"/>
    </location>
</feature>
<keyword evidence="8" id="KW-1185">Reference proteome</keyword>
<sequence length="560" mass="58484">MRESQLLAFAAAAVIPHLVQADIVPYPVPLPPNGFGSKTTISASCQAALNKTITGCDASLANLAASGIYLSPNALGSASTFGITTGCGQSPVIDSSLANTFLGDLFQDYYTLICSKDAASGDFCADFLLDQYAKQPNATDITDYPKSVLCSSCQLSYYQILQRSPFLGYNAKLALQWQSIQDICGLNLLAGSSASNATFPDAVNVNTTAASIALSQSVSQGALWVPNNLLPACSLLKPGQSLCLPKSCATYTAQASDSYQSIADNNNITVNNVLAYNPTINPPCTNLNTTGGPVICISSPDGVYVPPSQISNSSSSNVHGEYADSVVPAQGSTPFGTTDQCGDYYQVQVADTCSHISLANSVSIDLFKLINPAIDKDCFNLITGLWYCVHPILGWNATDISSGDSTTVAPPAPTPTGTTDQCFAWHVVVSGDSCFSLQSTLGATMAQLLAWNPNLKDDCSNLLLGVAYCVRGPATSSNTTTTTAKTTTTTTAKASSTSSTARSSSTATDSGCSQTYTVVSGDFCFAIWTKFNLTEAQFRALNPSLDTACTITIGQTLCVA</sequence>
<feature type="domain" description="LysM" evidence="6">
    <location>
        <begin position="343"/>
        <end position="389"/>
    </location>
</feature>
<proteinExistence type="inferred from homology"/>
<evidence type="ECO:0000256" key="5">
    <source>
        <dbReference type="SAM" id="SignalP"/>
    </source>
</evidence>
<dbReference type="PROSITE" id="PS51782">
    <property type="entry name" value="LYSM"/>
    <property type="match status" value="4"/>
</dbReference>
<gene>
    <name evidence="7" type="ORF">CFAM422_007505</name>
</gene>
<reference evidence="7 8" key="1">
    <citation type="submission" date="2018-06" db="EMBL/GenBank/DDBJ databases">
        <title>Genome analysis of cellulolytic fungus Trichoderma lentiforme CFAM-422.</title>
        <authorList>
            <person name="Steindorff A.S."/>
            <person name="Formighieri E.F."/>
            <person name="Midorikawa G.E.O."/>
            <person name="Tamietti M.S."/>
            <person name="Ramos E.Z."/>
            <person name="Silva A.S."/>
            <person name="Bon E.P.S."/>
            <person name="Mendes T.D."/>
            <person name="Damaso M.C.T."/>
            <person name="Favaro L.C.L."/>
        </authorList>
    </citation>
    <scope>NUCLEOTIDE SEQUENCE [LARGE SCALE GENOMIC DNA]</scope>
    <source>
        <strain evidence="7 8">CFAM-422</strain>
    </source>
</reference>
<feature type="region of interest" description="Disordered" evidence="4">
    <location>
        <begin position="475"/>
        <end position="512"/>
    </location>
</feature>
<feature type="domain" description="LysM" evidence="6">
    <location>
        <begin position="424"/>
        <end position="470"/>
    </location>
</feature>
<keyword evidence="2" id="KW-0843">Virulence</keyword>
<dbReference type="InterPro" id="IPR052210">
    <property type="entry name" value="LysM1-like"/>
</dbReference>
<evidence type="ECO:0000259" key="6">
    <source>
        <dbReference type="PROSITE" id="PS51782"/>
    </source>
</evidence>
<dbReference type="AlphaFoldDB" id="A0A9P4XDH5"/>
<name>A0A9P4XDH5_9HYPO</name>
<dbReference type="PANTHER" id="PTHR34997:SF1">
    <property type="entry name" value="PEPTIDOGLYCAN-BINDING LYSIN DOMAIN"/>
    <property type="match status" value="1"/>
</dbReference>
<evidence type="ECO:0000256" key="4">
    <source>
        <dbReference type="SAM" id="MobiDB-lite"/>
    </source>
</evidence>
<comment type="similarity">
    <text evidence="3">Belongs to the secreted LysM effector family.</text>
</comment>
<evidence type="ECO:0000313" key="7">
    <source>
        <dbReference type="EMBL" id="KAF3069352.1"/>
    </source>
</evidence>
<dbReference type="CDD" id="cd00118">
    <property type="entry name" value="LysM"/>
    <property type="match status" value="4"/>
</dbReference>
<evidence type="ECO:0000256" key="1">
    <source>
        <dbReference type="ARBA" id="ARBA00022669"/>
    </source>
</evidence>
<dbReference type="SUPFAM" id="SSF54106">
    <property type="entry name" value="LysM domain"/>
    <property type="match status" value="2"/>
</dbReference>
<evidence type="ECO:0000256" key="3">
    <source>
        <dbReference type="ARBA" id="ARBA00044955"/>
    </source>
</evidence>
<dbReference type="InterPro" id="IPR036779">
    <property type="entry name" value="LysM_dom_sf"/>
</dbReference>
<feature type="domain" description="LysM" evidence="6">
    <location>
        <begin position="514"/>
        <end position="559"/>
    </location>
</feature>
<dbReference type="SMART" id="SM00257">
    <property type="entry name" value="LysM"/>
    <property type="match status" value="5"/>
</dbReference>
<evidence type="ECO:0000256" key="2">
    <source>
        <dbReference type="ARBA" id="ARBA00023026"/>
    </source>
</evidence>
<dbReference type="Proteomes" id="UP000801864">
    <property type="component" value="Unassembled WGS sequence"/>
</dbReference>
<comment type="caution">
    <text evidence="7">The sequence shown here is derived from an EMBL/GenBank/DDBJ whole genome shotgun (WGS) entry which is preliminary data.</text>
</comment>
<dbReference type="GO" id="GO:0008061">
    <property type="term" value="F:chitin binding"/>
    <property type="evidence" value="ECO:0007669"/>
    <property type="project" value="UniProtKB-KW"/>
</dbReference>
<accession>A0A9P4XDH5</accession>
<organism evidence="7 8">
    <name type="scientific">Trichoderma lentiforme</name>
    <dbReference type="NCBI Taxonomy" id="1567552"/>
    <lineage>
        <taxon>Eukaryota</taxon>
        <taxon>Fungi</taxon>
        <taxon>Dikarya</taxon>
        <taxon>Ascomycota</taxon>
        <taxon>Pezizomycotina</taxon>
        <taxon>Sordariomycetes</taxon>
        <taxon>Hypocreomycetidae</taxon>
        <taxon>Hypocreales</taxon>
        <taxon>Hypocreaceae</taxon>
        <taxon>Trichoderma</taxon>
    </lineage>
</organism>
<dbReference type="Pfam" id="PF01476">
    <property type="entry name" value="LysM"/>
    <property type="match status" value="3"/>
</dbReference>
<dbReference type="InterPro" id="IPR018392">
    <property type="entry name" value="LysM"/>
</dbReference>
<keyword evidence="1" id="KW-0147">Chitin-binding</keyword>
<evidence type="ECO:0000313" key="8">
    <source>
        <dbReference type="Proteomes" id="UP000801864"/>
    </source>
</evidence>
<dbReference type="PANTHER" id="PTHR34997">
    <property type="entry name" value="AM15"/>
    <property type="match status" value="1"/>
</dbReference>
<dbReference type="Gene3D" id="3.10.350.10">
    <property type="entry name" value="LysM domain"/>
    <property type="match status" value="4"/>
</dbReference>
<protein>
    <submittedName>
        <fullName evidence="7">LysM domain-containing protein</fullName>
    </submittedName>
</protein>
<feature type="chain" id="PRO_5040344309" evidence="5">
    <location>
        <begin position="22"/>
        <end position="560"/>
    </location>
</feature>
<dbReference type="EMBL" id="QLNT01000012">
    <property type="protein sequence ID" value="KAF3069352.1"/>
    <property type="molecule type" value="Genomic_DNA"/>
</dbReference>
<keyword evidence="5" id="KW-0732">Signal</keyword>
<feature type="domain" description="LysM" evidence="6">
    <location>
        <begin position="249"/>
        <end position="297"/>
    </location>
</feature>
<feature type="signal peptide" evidence="5">
    <location>
        <begin position="1"/>
        <end position="21"/>
    </location>
</feature>